<keyword evidence="4" id="KW-0862">Zinc</keyword>
<dbReference type="EMBL" id="AP027059">
    <property type="protein sequence ID" value="BDU50417.1"/>
    <property type="molecule type" value="Genomic_DNA"/>
</dbReference>
<feature type="domain" description="Metallo-beta-lactamase" evidence="5">
    <location>
        <begin position="15"/>
        <end position="190"/>
    </location>
</feature>
<evidence type="ECO:0000256" key="2">
    <source>
        <dbReference type="ARBA" id="ARBA00022723"/>
    </source>
</evidence>
<proteinExistence type="predicted"/>
<evidence type="ECO:0000256" key="3">
    <source>
        <dbReference type="ARBA" id="ARBA00022801"/>
    </source>
</evidence>
<keyword evidence="2" id="KW-0479">Metal-binding</keyword>
<dbReference type="InterPro" id="IPR051453">
    <property type="entry name" value="MBL_Glyoxalase_II"/>
</dbReference>
<dbReference type="Pfam" id="PF00753">
    <property type="entry name" value="Lactamase_B"/>
    <property type="match status" value="1"/>
</dbReference>
<dbReference type="SMART" id="SM00849">
    <property type="entry name" value="Lactamase_B"/>
    <property type="match status" value="1"/>
</dbReference>
<dbReference type="InterPro" id="IPR001279">
    <property type="entry name" value="Metallo-B-lactamas"/>
</dbReference>
<dbReference type="PANTHER" id="PTHR46233:SF3">
    <property type="entry name" value="HYDROXYACYLGLUTATHIONE HYDROLASE GLOC"/>
    <property type="match status" value="1"/>
</dbReference>
<keyword evidence="7" id="KW-1185">Reference proteome</keyword>
<evidence type="ECO:0000259" key="5">
    <source>
        <dbReference type="SMART" id="SM00849"/>
    </source>
</evidence>
<dbReference type="GO" id="GO:0016787">
    <property type="term" value="F:hydrolase activity"/>
    <property type="evidence" value="ECO:0007669"/>
    <property type="project" value="UniProtKB-KW"/>
</dbReference>
<gene>
    <name evidence="6" type="ORF">HLVA_09860</name>
</gene>
<dbReference type="InterPro" id="IPR036866">
    <property type="entry name" value="RibonucZ/Hydroxyglut_hydro"/>
</dbReference>
<name>A0AAU9DDK9_9FUSO</name>
<dbReference type="CDD" id="cd06262">
    <property type="entry name" value="metallo-hydrolase-like_MBL-fold"/>
    <property type="match status" value="1"/>
</dbReference>
<dbReference type="AlphaFoldDB" id="A0AAU9DDK9"/>
<dbReference type="PANTHER" id="PTHR46233">
    <property type="entry name" value="HYDROXYACYLGLUTATHIONE HYDROLASE GLOC"/>
    <property type="match status" value="1"/>
</dbReference>
<dbReference type="KEGG" id="haby:HLVA_09860"/>
<organism evidence="6 7">
    <name type="scientific">Haliovirga abyssi</name>
    <dbReference type="NCBI Taxonomy" id="2996794"/>
    <lineage>
        <taxon>Bacteria</taxon>
        <taxon>Fusobacteriati</taxon>
        <taxon>Fusobacteriota</taxon>
        <taxon>Fusobacteriia</taxon>
        <taxon>Fusobacteriales</taxon>
        <taxon>Haliovirgaceae</taxon>
        <taxon>Haliovirga</taxon>
    </lineage>
</organism>
<evidence type="ECO:0000313" key="7">
    <source>
        <dbReference type="Proteomes" id="UP001321582"/>
    </source>
</evidence>
<protein>
    <recommendedName>
        <fullName evidence="5">Metallo-beta-lactamase domain-containing protein</fullName>
    </recommendedName>
</protein>
<sequence>MKEYNITNKVKVFLFENTMVITSLINNNKAILIDCGMMDEAKALKEKLNKNGIQVVGIIFTHYHPDHVVGANLFENVDLICNSRYENDYICFSKEFKNEFNFLKPTKIIDEGEIKLNGFNIKIINGEGHCKSSSIILINNEIIITGDLMMQTNEGKPCIPGLCSDGSVFSHIRSLEEIIKLNPKYLIMGHGEPILNKQDINIEIEKRLDYLYKIKNSNGNIKLEDCINENLDEWELKRAHDLNLNVYRNELK</sequence>
<reference evidence="6 7" key="1">
    <citation type="submission" date="2022-11" db="EMBL/GenBank/DDBJ databases">
        <title>Haliovirga abyssi gen. nov., sp. nov., a mesophilic fermentative bacterium isolated from the Iheya North hydrothermal field and the proposal of Haliovirgaceae fam. nov.</title>
        <authorList>
            <person name="Miyazaki U."/>
            <person name="Tame A."/>
            <person name="Miyazaki J."/>
            <person name="Takai K."/>
            <person name="Sawayama S."/>
            <person name="Kitajima M."/>
            <person name="Okamoto A."/>
            <person name="Nakagawa S."/>
        </authorList>
    </citation>
    <scope>NUCLEOTIDE SEQUENCE [LARGE SCALE GENOMIC DNA]</scope>
    <source>
        <strain evidence="6 7">IC12</strain>
    </source>
</reference>
<dbReference type="Gene3D" id="3.60.15.10">
    <property type="entry name" value="Ribonuclease Z/Hydroxyacylglutathione hydrolase-like"/>
    <property type="match status" value="1"/>
</dbReference>
<dbReference type="GO" id="GO:0046872">
    <property type="term" value="F:metal ion binding"/>
    <property type="evidence" value="ECO:0007669"/>
    <property type="project" value="UniProtKB-KW"/>
</dbReference>
<accession>A0AAU9DDK9</accession>
<dbReference type="RefSeq" id="WP_307905347.1">
    <property type="nucleotide sequence ID" value="NZ_AP027059.1"/>
</dbReference>
<keyword evidence="3" id="KW-0378">Hydrolase</keyword>
<evidence type="ECO:0000313" key="6">
    <source>
        <dbReference type="EMBL" id="BDU50417.1"/>
    </source>
</evidence>
<evidence type="ECO:0000256" key="4">
    <source>
        <dbReference type="ARBA" id="ARBA00022833"/>
    </source>
</evidence>
<dbReference type="Proteomes" id="UP001321582">
    <property type="component" value="Chromosome"/>
</dbReference>
<comment type="cofactor">
    <cofactor evidence="1">
        <name>Zn(2+)</name>
        <dbReference type="ChEBI" id="CHEBI:29105"/>
    </cofactor>
</comment>
<dbReference type="SUPFAM" id="SSF56281">
    <property type="entry name" value="Metallo-hydrolase/oxidoreductase"/>
    <property type="match status" value="1"/>
</dbReference>
<evidence type="ECO:0000256" key="1">
    <source>
        <dbReference type="ARBA" id="ARBA00001947"/>
    </source>
</evidence>